<protein>
    <submittedName>
        <fullName evidence="1">Uncharacterized protein</fullName>
    </submittedName>
</protein>
<dbReference type="Proteomes" id="UP000036958">
    <property type="component" value="Unassembled WGS sequence"/>
</dbReference>
<gene>
    <name evidence="1" type="ORF">NC99_07060</name>
</gene>
<dbReference type="EMBL" id="LGIA01000026">
    <property type="protein sequence ID" value="KOH46456.1"/>
    <property type="molecule type" value="Genomic_DNA"/>
</dbReference>
<evidence type="ECO:0000313" key="2">
    <source>
        <dbReference type="Proteomes" id="UP000036958"/>
    </source>
</evidence>
<evidence type="ECO:0000313" key="1">
    <source>
        <dbReference type="EMBL" id="KOH46456.1"/>
    </source>
</evidence>
<accession>A0A0L8VDC4</accession>
<keyword evidence="2" id="KW-1185">Reference proteome</keyword>
<sequence length="72" mass="8268">MRWSPSDGLAIPPLPFSPVKFSGLIERDSAFDSRYKLPIFISRPLNPDWEMASNTMNKITTRNPIFFITHTV</sequence>
<organism evidence="1 2">
    <name type="scientific">Sunxiuqinia dokdonensis</name>
    <dbReference type="NCBI Taxonomy" id="1409788"/>
    <lineage>
        <taxon>Bacteria</taxon>
        <taxon>Pseudomonadati</taxon>
        <taxon>Bacteroidota</taxon>
        <taxon>Bacteroidia</taxon>
        <taxon>Marinilabiliales</taxon>
        <taxon>Prolixibacteraceae</taxon>
        <taxon>Sunxiuqinia</taxon>
    </lineage>
</organism>
<proteinExistence type="predicted"/>
<dbReference type="AlphaFoldDB" id="A0A0L8VDC4"/>
<comment type="caution">
    <text evidence="1">The sequence shown here is derived from an EMBL/GenBank/DDBJ whole genome shotgun (WGS) entry which is preliminary data.</text>
</comment>
<name>A0A0L8VDC4_9BACT</name>
<reference evidence="2" key="1">
    <citation type="submission" date="2015-07" db="EMBL/GenBank/DDBJ databases">
        <title>Genome sequencing of Sunxiuqinia dokdonensis strain SK.</title>
        <authorList>
            <person name="Ahn S."/>
            <person name="Kim B.-C."/>
        </authorList>
    </citation>
    <scope>NUCLEOTIDE SEQUENCE [LARGE SCALE GENOMIC DNA]</scope>
    <source>
        <strain evidence="2">SK</strain>
    </source>
</reference>